<reference evidence="2 3" key="1">
    <citation type="submission" date="2020-08" db="EMBL/GenBank/DDBJ databases">
        <title>Genomic Encyclopedia of Type Strains, Phase IV (KMG-IV): sequencing the most valuable type-strain genomes for metagenomic binning, comparative biology and taxonomic classification.</title>
        <authorList>
            <person name="Goeker M."/>
        </authorList>
    </citation>
    <scope>NUCLEOTIDE SEQUENCE [LARGE SCALE GENOMIC DNA]</scope>
    <source>
        <strain evidence="2 3">DSM 2461</strain>
    </source>
</reference>
<evidence type="ECO:0000313" key="3">
    <source>
        <dbReference type="Proteomes" id="UP000587760"/>
    </source>
</evidence>
<accession>A0A841REA6</accession>
<dbReference type="Proteomes" id="UP000587760">
    <property type="component" value="Unassembled WGS sequence"/>
</dbReference>
<dbReference type="EMBL" id="JACHGJ010000012">
    <property type="protein sequence ID" value="MBB6482405.1"/>
    <property type="molecule type" value="Genomic_DNA"/>
</dbReference>
<name>A0A841REA6_9SPIO</name>
<sequence length="127" mass="14596">MRRFVKIIRNSLYFYLIYLVLSFTAISLFPYFIEGGESFSFLSRLLFSFFTSFLLLIPSIFYVTRKTTGDYIDAVKIEELVINENDVKDAVTNWVFVKYGKPVMGDVEINTSSPDGKVSCIVNVVQD</sequence>
<feature type="transmembrane region" description="Helical" evidence="1">
    <location>
        <begin position="12"/>
        <end position="33"/>
    </location>
</feature>
<evidence type="ECO:0000313" key="2">
    <source>
        <dbReference type="EMBL" id="MBB6482405.1"/>
    </source>
</evidence>
<dbReference type="AlphaFoldDB" id="A0A841REA6"/>
<organism evidence="2 3">
    <name type="scientific">Spirochaeta isovalerica</name>
    <dbReference type="NCBI Taxonomy" id="150"/>
    <lineage>
        <taxon>Bacteria</taxon>
        <taxon>Pseudomonadati</taxon>
        <taxon>Spirochaetota</taxon>
        <taxon>Spirochaetia</taxon>
        <taxon>Spirochaetales</taxon>
        <taxon>Spirochaetaceae</taxon>
        <taxon>Spirochaeta</taxon>
    </lineage>
</organism>
<evidence type="ECO:0000256" key="1">
    <source>
        <dbReference type="SAM" id="Phobius"/>
    </source>
</evidence>
<comment type="caution">
    <text evidence="2">The sequence shown here is derived from an EMBL/GenBank/DDBJ whole genome shotgun (WGS) entry which is preliminary data.</text>
</comment>
<keyword evidence="1" id="KW-0472">Membrane</keyword>
<feature type="transmembrane region" description="Helical" evidence="1">
    <location>
        <begin position="45"/>
        <end position="63"/>
    </location>
</feature>
<keyword evidence="1" id="KW-1133">Transmembrane helix</keyword>
<protein>
    <submittedName>
        <fullName evidence="2">Uncharacterized protein</fullName>
    </submittedName>
</protein>
<proteinExistence type="predicted"/>
<gene>
    <name evidence="2" type="ORF">HNR50_004104</name>
</gene>
<keyword evidence="1" id="KW-0812">Transmembrane</keyword>
<keyword evidence="3" id="KW-1185">Reference proteome</keyword>
<dbReference type="RefSeq" id="WP_184748644.1">
    <property type="nucleotide sequence ID" value="NZ_JACHGJ010000012.1"/>
</dbReference>